<reference evidence="4" key="1">
    <citation type="submission" date="2012-11" db="EMBL/GenBank/DDBJ databases">
        <authorList>
            <person name="Lucero-Rivera Y.E."/>
            <person name="Tovar-Ramirez D."/>
        </authorList>
    </citation>
    <scope>NUCLEOTIDE SEQUENCE</scope>
    <source>
        <tissue evidence="4">Salivary gland</tissue>
    </source>
</reference>
<evidence type="ECO:0000313" key="4">
    <source>
        <dbReference type="EMBL" id="JAA57256.1"/>
    </source>
</evidence>
<feature type="compositionally biased region" description="Low complexity" evidence="2">
    <location>
        <begin position="453"/>
        <end position="476"/>
    </location>
</feature>
<feature type="compositionally biased region" description="Acidic residues" evidence="2">
    <location>
        <begin position="274"/>
        <end position="287"/>
    </location>
</feature>
<accession>L7LYV4</accession>
<dbReference type="InterPro" id="IPR043129">
    <property type="entry name" value="ATPase_NBD"/>
</dbReference>
<dbReference type="SMART" id="SM00268">
    <property type="entry name" value="ACTIN"/>
    <property type="match status" value="1"/>
</dbReference>
<dbReference type="Gene3D" id="2.30.29.30">
    <property type="entry name" value="Pleckstrin-homology domain (PH domain)/Phosphotyrosine-binding domain (PTB)"/>
    <property type="match status" value="1"/>
</dbReference>
<dbReference type="InterPro" id="IPR004000">
    <property type="entry name" value="Actin"/>
</dbReference>
<organism evidence="4">
    <name type="scientific">Rhipicephalus pulchellus</name>
    <name type="common">Yellow backed tick</name>
    <name type="synonym">Dermacentor pulchellus</name>
    <dbReference type="NCBI Taxonomy" id="72859"/>
    <lineage>
        <taxon>Eukaryota</taxon>
        <taxon>Metazoa</taxon>
        <taxon>Ecdysozoa</taxon>
        <taxon>Arthropoda</taxon>
        <taxon>Chelicerata</taxon>
        <taxon>Arachnida</taxon>
        <taxon>Acari</taxon>
        <taxon>Parasitiformes</taxon>
        <taxon>Ixodida</taxon>
        <taxon>Ixodoidea</taxon>
        <taxon>Ixodidae</taxon>
        <taxon>Rhipicephalinae</taxon>
        <taxon>Rhipicephalus</taxon>
        <taxon>Rhipicephalus</taxon>
    </lineage>
</organism>
<feature type="compositionally biased region" description="Polar residues" evidence="2">
    <location>
        <begin position="400"/>
        <end position="422"/>
    </location>
</feature>
<dbReference type="Gene3D" id="3.90.640.10">
    <property type="entry name" value="Actin, Chain A, domain 4"/>
    <property type="match status" value="1"/>
</dbReference>
<name>L7LYV4_RHIPC</name>
<reference evidence="4" key="2">
    <citation type="journal article" date="2015" name="J. Proteomics">
        <title>Sexual differences in the sialomes of the zebra tick, Rhipicephalus pulchellus.</title>
        <authorList>
            <person name="Tan A.W."/>
            <person name="Francischetti I.M."/>
            <person name="Slovak M."/>
            <person name="Kini R.M."/>
            <person name="Ribeiro J.M."/>
        </authorList>
    </citation>
    <scope>NUCLEOTIDE SEQUENCE</scope>
    <source>
        <tissue evidence="4">Salivary gland</tissue>
    </source>
</reference>
<dbReference type="SUPFAM" id="SSF50729">
    <property type="entry name" value="PH domain-like"/>
    <property type="match status" value="1"/>
</dbReference>
<dbReference type="Pfam" id="PF00022">
    <property type="entry name" value="Actin"/>
    <property type="match status" value="1"/>
</dbReference>
<dbReference type="CDD" id="cd10169">
    <property type="entry name" value="ASKHA_NBD_actin-like"/>
    <property type="match status" value="1"/>
</dbReference>
<feature type="compositionally biased region" description="Basic and acidic residues" evidence="2">
    <location>
        <begin position="357"/>
        <end position="394"/>
    </location>
</feature>
<dbReference type="PROSITE" id="PS50003">
    <property type="entry name" value="PH_DOMAIN"/>
    <property type="match status" value="1"/>
</dbReference>
<dbReference type="AlphaFoldDB" id="L7LYV4"/>
<feature type="compositionally biased region" description="Basic and acidic residues" evidence="2">
    <location>
        <begin position="298"/>
        <end position="332"/>
    </location>
</feature>
<feature type="region of interest" description="Disordered" evidence="2">
    <location>
        <begin position="104"/>
        <end position="144"/>
    </location>
</feature>
<feature type="domain" description="PH" evidence="3">
    <location>
        <begin position="562"/>
        <end position="659"/>
    </location>
</feature>
<dbReference type="SMART" id="SM00233">
    <property type="entry name" value="PH"/>
    <property type="match status" value="1"/>
</dbReference>
<comment type="similarity">
    <text evidence="1">Belongs to the actin family.</text>
</comment>
<evidence type="ECO:0000256" key="2">
    <source>
        <dbReference type="SAM" id="MobiDB-lite"/>
    </source>
</evidence>
<dbReference type="EMBL" id="GACK01007778">
    <property type="protein sequence ID" value="JAA57256.1"/>
    <property type="molecule type" value="mRNA"/>
</dbReference>
<evidence type="ECO:0000259" key="3">
    <source>
        <dbReference type="PROSITE" id="PS50003"/>
    </source>
</evidence>
<sequence length="1056" mass="117069">MMSGPGLDWTAVEKLMHADEERFEEAVSSLSVRELLDLVSGLQSAMAEEQRRFDALGLQLQRLGAQGGDPEEQRALSAALCASQLRLARLCTRNMRCFAQQAIQKKEGESRSSGSSGGNRSVCSSGSSKRLREPYRDQGSTELSTSPLIRRNLLDISDFDEVEAAFSSMMEDGSSSQEVLSTPFSAQEENHVNNDNDYDPKDFVVHRNTFITTEDYHSEDSTLPGSSPQPLVREASSDASDDDEGDYHLRYDEDEEEMQQRGYDSRHHYAFYPEETELEVIPEEDEDHASNSDCSDPMGERSRMTEHDSGVTDEQHSSGSDDDRRHGKRSEDTDSGLHSLPWTRDCDSSRGSPETSPDTKERPEIKHNTKPEPKPDTKLESKPELRQASRHSSDVPRATVSIQCNGPDSLRNVLSAQQNDSSPRGPELLKGSRLAELIKSFEQVSVTTTNGQSPLSSRTTTGPTSLPTSPSSATAATLTVTARSRPAETVTTVTVNHIAADNSPSWTTNGCTLPVTPAHADPSVDEELLPRSSTLMWNPTDLLKELYRIEMPQQGSRDCGACINREGYLDVMPSNRKKATYWNPWRRRYMRLQDGTLSCLENDKSTKPLVKMQLLGGQVDTLENHMIGIDDRKGHYVAVKCNSESDCRAWLEALQSHCQQDPQRSFVQPVERPLPCSKRVVIVDLGGCSIRAGVLMEQPALPTVYFPSVCSTDRTTGKRYFGLDAVKPEVRRNSQLSFPLLPSAKISKYTIDVDGLPELMNKIFRDLGITNPSEYKVQLCVPRSLSLQTQAALAEALLSRVGVGALSVTHQAICALYAYNTTSGVVVDLGARIDILPIADGYIVEGGVSRLPHGAQQLTQQLRQALAQKQLSLFGELELYLVRWVQQQACYVAPNYRTEFNACHCDPTAYECCLPLGHFFQPPAPHMEARLDLGRFQCPEGLFRPELWGLDCPGLGKLLQRALQECSLDVRRQMARSVFLSGGLSLLPGLPQRLQTELDALTPESLQPKVHASPYRVHMAFLGASTMASTSAFEEVCVTPREWKQKGPSCLSRWHL</sequence>
<proteinExistence type="evidence at transcript level"/>
<feature type="compositionally biased region" description="Low complexity" evidence="2">
    <location>
        <begin position="111"/>
        <end position="128"/>
    </location>
</feature>
<protein>
    <submittedName>
        <fullName evidence="4">Putative striated muscle myosin thick filament assembly</fullName>
    </submittedName>
</protein>
<evidence type="ECO:0000256" key="1">
    <source>
        <dbReference type="RuleBase" id="RU000487"/>
    </source>
</evidence>
<dbReference type="CDD" id="cd00821">
    <property type="entry name" value="PH"/>
    <property type="match status" value="1"/>
</dbReference>
<dbReference type="Gene3D" id="3.30.420.40">
    <property type="match status" value="2"/>
</dbReference>
<dbReference type="SUPFAM" id="SSF53067">
    <property type="entry name" value="Actin-like ATPase domain"/>
    <property type="match status" value="2"/>
</dbReference>
<dbReference type="PANTHER" id="PTHR11937">
    <property type="entry name" value="ACTIN"/>
    <property type="match status" value="1"/>
</dbReference>
<dbReference type="InterPro" id="IPR001849">
    <property type="entry name" value="PH_domain"/>
</dbReference>
<feature type="region of interest" description="Disordered" evidence="2">
    <location>
        <begin position="445"/>
        <end position="476"/>
    </location>
</feature>
<dbReference type="InterPro" id="IPR011993">
    <property type="entry name" value="PH-like_dom_sf"/>
</dbReference>
<feature type="region of interest" description="Disordered" evidence="2">
    <location>
        <begin position="215"/>
        <end position="428"/>
    </location>
</feature>
<dbReference type="Pfam" id="PF00169">
    <property type="entry name" value="PH"/>
    <property type="match status" value="1"/>
</dbReference>